<feature type="domain" description="Mechanosensitive ion channel inner membrane" evidence="12">
    <location>
        <begin position="480"/>
        <end position="816"/>
    </location>
</feature>
<feature type="transmembrane region" description="Helical" evidence="9">
    <location>
        <begin position="787"/>
        <end position="810"/>
    </location>
</feature>
<feature type="transmembrane region" description="Helical" evidence="9">
    <location>
        <begin position="905"/>
        <end position="932"/>
    </location>
</feature>
<keyword evidence="10" id="KW-0732">Signal</keyword>
<feature type="domain" description="Mechanosensitive ion channel MscS C-terminal" evidence="14">
    <location>
        <begin position="994"/>
        <end position="1076"/>
    </location>
</feature>
<feature type="transmembrane region" description="Helical" evidence="9">
    <location>
        <begin position="672"/>
        <end position="693"/>
    </location>
</feature>
<name>A0ABM5VG95_9ENTR</name>
<dbReference type="RefSeq" id="WP_053532058.1">
    <property type="nucleotide sequence ID" value="NZ_CP012264.1"/>
</dbReference>
<dbReference type="Pfam" id="PF12795">
    <property type="entry name" value="MscS_porin"/>
    <property type="match status" value="1"/>
</dbReference>
<feature type="compositionally biased region" description="Basic and acidic residues" evidence="8">
    <location>
        <begin position="149"/>
        <end position="161"/>
    </location>
</feature>
<dbReference type="InterPro" id="IPR049278">
    <property type="entry name" value="MS_channel_C"/>
</dbReference>
<feature type="transmembrane region" description="Helical" evidence="9">
    <location>
        <begin position="599"/>
        <end position="619"/>
    </location>
</feature>
<evidence type="ECO:0000259" key="14">
    <source>
        <dbReference type="Pfam" id="PF21082"/>
    </source>
</evidence>
<proteinExistence type="inferred from homology"/>
<feature type="transmembrane region" description="Helical" evidence="9">
    <location>
        <begin position="631"/>
        <end position="651"/>
    </location>
</feature>
<dbReference type="InterPro" id="IPR010920">
    <property type="entry name" value="LSM_dom_sf"/>
</dbReference>
<feature type="transmembrane region" description="Helical" evidence="9">
    <location>
        <begin position="478"/>
        <end position="498"/>
    </location>
</feature>
<dbReference type="EMBL" id="CP012264">
    <property type="protein sequence ID" value="ALB64198.1"/>
    <property type="molecule type" value="Genomic_DNA"/>
</dbReference>
<feature type="region of interest" description="Disordered" evidence="8">
    <location>
        <begin position="122"/>
        <end position="169"/>
    </location>
</feature>
<evidence type="ECO:0000313" key="16">
    <source>
        <dbReference type="EMBL" id="ALB64198.1"/>
    </source>
</evidence>
<dbReference type="SUPFAM" id="SSF82689">
    <property type="entry name" value="Mechanosensitive channel protein MscS (YggB), C-terminal domain"/>
    <property type="match status" value="1"/>
</dbReference>
<evidence type="ECO:0000259" key="13">
    <source>
        <dbReference type="Pfam" id="PF12795"/>
    </source>
</evidence>
<dbReference type="InterPro" id="IPR011014">
    <property type="entry name" value="MscS_channel_TM-2"/>
</dbReference>
<dbReference type="Gene3D" id="2.30.30.60">
    <property type="match status" value="1"/>
</dbReference>
<gene>
    <name evidence="16" type="ORF">AFK62_17555</name>
</gene>
<dbReference type="Pfam" id="PF00924">
    <property type="entry name" value="MS_channel_2nd"/>
    <property type="match status" value="1"/>
</dbReference>
<evidence type="ECO:0000256" key="9">
    <source>
        <dbReference type="SAM" id="Phobius"/>
    </source>
</evidence>
<dbReference type="InterPro" id="IPR049142">
    <property type="entry name" value="MS_channel_1st"/>
</dbReference>
<keyword evidence="17" id="KW-1185">Reference proteome</keyword>
<feature type="transmembrane region" description="Helical" evidence="9">
    <location>
        <begin position="881"/>
        <end position="899"/>
    </location>
</feature>
<dbReference type="PROSITE" id="PS01246">
    <property type="entry name" value="UPF0003"/>
    <property type="match status" value="1"/>
</dbReference>
<accession>A0ABM5VG95</accession>
<comment type="subcellular location">
    <subcellularLocation>
        <location evidence="1">Cell membrane</location>
        <topology evidence="1">Multi-pass membrane protein</topology>
    </subcellularLocation>
</comment>
<feature type="transmembrane region" description="Helical" evidence="9">
    <location>
        <begin position="519"/>
        <end position="541"/>
    </location>
</feature>
<feature type="domain" description="Mechanosensitive ion channel MscS" evidence="11">
    <location>
        <begin position="920"/>
        <end position="985"/>
    </location>
</feature>
<dbReference type="SUPFAM" id="SSF50182">
    <property type="entry name" value="Sm-like ribonucleoproteins"/>
    <property type="match status" value="1"/>
</dbReference>
<keyword evidence="7" id="KW-0175">Coiled coil</keyword>
<dbReference type="InterPro" id="IPR011066">
    <property type="entry name" value="MscS_channel_C_sf"/>
</dbReference>
<evidence type="ECO:0000256" key="8">
    <source>
        <dbReference type="SAM" id="MobiDB-lite"/>
    </source>
</evidence>
<evidence type="ECO:0000256" key="5">
    <source>
        <dbReference type="ARBA" id="ARBA00022989"/>
    </source>
</evidence>
<dbReference type="Pfam" id="PF21088">
    <property type="entry name" value="MS_channel_1st"/>
    <property type="match status" value="1"/>
</dbReference>
<comment type="similarity">
    <text evidence="2">Belongs to the MscS (TC 1.A.23) family.</text>
</comment>
<evidence type="ECO:0000259" key="11">
    <source>
        <dbReference type="Pfam" id="PF00924"/>
    </source>
</evidence>
<keyword evidence="3" id="KW-1003">Cell membrane</keyword>
<organism evidence="16 17">
    <name type="scientific">Cronobacter condimenti 1330</name>
    <dbReference type="NCBI Taxonomy" id="1073999"/>
    <lineage>
        <taxon>Bacteria</taxon>
        <taxon>Pseudomonadati</taxon>
        <taxon>Pseudomonadota</taxon>
        <taxon>Gammaproteobacteria</taxon>
        <taxon>Enterobacterales</taxon>
        <taxon>Enterobacteriaceae</taxon>
        <taxon>Cronobacter</taxon>
    </lineage>
</organism>
<reference evidence="16 17" key="3">
    <citation type="journal article" date="2016" name="Genome Announc.">
        <title>Fully Closed Genome Sequences of Five Type Strains of the Genus Cronobacter and One Cronobacter sakazakii Strain.</title>
        <authorList>
            <person name="Moine D."/>
            <person name="Kassam M."/>
            <person name="Baert L."/>
            <person name="Tang Y."/>
            <person name="Barretto C."/>
            <person name="Ngom Bru C."/>
            <person name="Klijn A."/>
            <person name="Descombes P."/>
        </authorList>
    </citation>
    <scope>NUCLEOTIDE SEQUENCE [LARGE SCALE GENOMIC DNA]</scope>
    <source>
        <strain evidence="16 17">LMG 26250</strain>
    </source>
</reference>
<feature type="compositionally biased region" description="Basic and acidic residues" evidence="8">
    <location>
        <begin position="122"/>
        <end position="137"/>
    </location>
</feature>
<dbReference type="SUPFAM" id="SSF82861">
    <property type="entry name" value="Mechanosensitive channel protein MscS (YggB), transmembrane region"/>
    <property type="match status" value="1"/>
</dbReference>
<dbReference type="PANTHER" id="PTHR30347:SF9">
    <property type="entry name" value="MINICONDUCTANCE MECHANOSENSITIVE CHANNEL MSCM"/>
    <property type="match status" value="1"/>
</dbReference>
<feature type="compositionally biased region" description="Polar residues" evidence="8">
    <location>
        <begin position="139"/>
        <end position="148"/>
    </location>
</feature>
<dbReference type="PANTHER" id="PTHR30347">
    <property type="entry name" value="POTASSIUM CHANNEL RELATED"/>
    <property type="match status" value="1"/>
</dbReference>
<evidence type="ECO:0000256" key="2">
    <source>
        <dbReference type="ARBA" id="ARBA00008017"/>
    </source>
</evidence>
<evidence type="ECO:0000256" key="3">
    <source>
        <dbReference type="ARBA" id="ARBA00022475"/>
    </source>
</evidence>
<protein>
    <submittedName>
        <fullName evidence="16">Mechanosensitive channel protein</fullName>
    </submittedName>
</protein>
<dbReference type="Gene3D" id="3.30.70.100">
    <property type="match status" value="1"/>
</dbReference>
<sequence length="1110" mass="124431">MRLILYVLLALSLSFGANAATAPDEKQIAQELEQAKAAKNQPDQAQVIEALQSAQNALEERKASLERARQYQQVIDNFPKLSQSLRQQLNNLRDEPRRVPTGLTTDALNQEILQVSSQLLEKSREAQQEQDRAREIADSLSQLPQQQTDARRQLNEMERRSGAPSGSTSLGAAQLLSQQAESAQLKARVDELELAQLSASNRQELARLRAELAQKQSEQLDAYLQALRNQLNSQRQQEAERALESTELLAENSENLPPAIVEQFNVNRELSRALNQQAQRMDLVASQQRQATSQTMQVRQALTTLREQSQWLGVSNVLGEALRAQVSRLPEMPKLQQLDTEMAQLRVHRLRYEDQLNKQPQLRQLRQTNGKPLTAEQNRILEAQLRTQRELLNSLLQGGDTLILELTKLKVANSQLEDALKEVNEATHRYLFWTSDVSPLSISWPVDIVQDLRRLISLDSFGQLGKAAVMMVTSKETLLPLFAALLLVGFSISSRRHFTAFLERSSARVGKVTQDHFWLTLRTVFWSILVASPLPVLWATLGYGLREAWPYPIAVAVGDGVTATVPLLWVVMISAAFARPNGLFTTHFGWPRNRVARAMRYYLMSIGFIVPLIMALITFDNLNDREFSGSLGRLCFVLICGALAIVTLSLKRAGIPLYLDNEGNGDNWVNRLLWNIMICAPLMAILAAAVGYLATAQALLARLETSVAIWFLLLVIYYIIRRWMLIQRRRLAFDRARSRRAEILAQRARGEEDSHHAHSTEGSVEVDVAELDLDAISAQSLRLVRSILTLIALLSVIVLWSEIHSAFGFLENISLWDVTSTAQGVESIEPITLGAVLIAILVFIVTTQLVRNLPALLELVVLQHLELTPGTGYAITTITKYLLMLIGGLVGFSMIGIEWSKLQWLVAALGVGLGFGLQEIFANFISGLIILFEKPIRIGDTVTIRDLTGSVTRINTRATTISDWDRKEIIVPNKAFITEQFINWSLSDSVTRVVLTVPAPSDANSEEVTQLLYRAAQKCTYVIDNPPPEVFLVDLQQGIQLFELRIHAAEMGHRMPLRHEIHQLILQGFREHGIEMPFPPFQMRLESLDGKRTARTLTSAGRTNRAPGSM</sequence>
<dbReference type="InterPro" id="IPR052702">
    <property type="entry name" value="MscS-like_channel"/>
</dbReference>
<keyword evidence="6 9" id="KW-0472">Membrane</keyword>
<feature type="domain" description="Mechanosensitive ion channel transmembrane helices 2/3" evidence="15">
    <location>
        <begin position="877"/>
        <end position="918"/>
    </location>
</feature>
<evidence type="ECO:0000313" key="17">
    <source>
        <dbReference type="Proteomes" id="UP000067320"/>
    </source>
</evidence>
<dbReference type="InterPro" id="IPR023408">
    <property type="entry name" value="MscS_beta-dom_sf"/>
</dbReference>
<dbReference type="InterPro" id="IPR006685">
    <property type="entry name" value="MscS_channel_2nd"/>
</dbReference>
<evidence type="ECO:0000259" key="15">
    <source>
        <dbReference type="Pfam" id="PF21088"/>
    </source>
</evidence>
<evidence type="ECO:0000256" key="1">
    <source>
        <dbReference type="ARBA" id="ARBA00004651"/>
    </source>
</evidence>
<reference evidence="17" key="2">
    <citation type="submission" date="2015-09" db="EMBL/GenBank/DDBJ databases">
        <title>Cronobacter genome sequencing and assembly.</title>
        <authorList>
            <person name="Descombes P."/>
            <person name="Baert L."/>
            <person name="Ngom-Bru C."/>
            <person name="Barretto C."/>
        </authorList>
    </citation>
    <scope>NUCLEOTIDE SEQUENCE [LARGE SCALE GENOMIC DNA]</scope>
    <source>
        <strain evidence="17">LMG 26250</strain>
    </source>
</reference>
<evidence type="ECO:0000256" key="4">
    <source>
        <dbReference type="ARBA" id="ARBA00022692"/>
    </source>
</evidence>
<feature type="signal peptide" evidence="10">
    <location>
        <begin position="1"/>
        <end position="19"/>
    </location>
</feature>
<feature type="chain" id="PRO_5045232632" evidence="10">
    <location>
        <begin position="20"/>
        <end position="1110"/>
    </location>
</feature>
<dbReference type="InterPro" id="IPR025692">
    <property type="entry name" value="MscS_IM_dom1"/>
</dbReference>
<keyword evidence="4 9" id="KW-0812">Transmembrane</keyword>
<dbReference type="InterPro" id="IPR006686">
    <property type="entry name" value="MscS_channel_CS"/>
</dbReference>
<evidence type="ECO:0000256" key="10">
    <source>
        <dbReference type="SAM" id="SignalP"/>
    </source>
</evidence>
<dbReference type="Proteomes" id="UP000067320">
    <property type="component" value="Chromosome"/>
</dbReference>
<dbReference type="Pfam" id="PF12794">
    <property type="entry name" value="MscS_TM"/>
    <property type="match status" value="1"/>
</dbReference>
<reference evidence="17" key="1">
    <citation type="submission" date="2015-07" db="EMBL/GenBank/DDBJ databases">
        <authorList>
            <person name="Moine D."/>
            <person name="Kassam M."/>
        </authorList>
    </citation>
    <scope>NUCLEOTIDE SEQUENCE [LARGE SCALE GENOMIC DNA]</scope>
    <source>
        <strain evidence="17">LMG 26250</strain>
    </source>
</reference>
<dbReference type="Pfam" id="PF21082">
    <property type="entry name" value="MS_channel_3rd"/>
    <property type="match status" value="1"/>
</dbReference>
<evidence type="ECO:0000259" key="12">
    <source>
        <dbReference type="Pfam" id="PF12794"/>
    </source>
</evidence>
<evidence type="ECO:0000256" key="6">
    <source>
        <dbReference type="ARBA" id="ARBA00023136"/>
    </source>
</evidence>
<feature type="transmembrane region" description="Helical" evidence="9">
    <location>
        <begin position="830"/>
        <end position="850"/>
    </location>
</feature>
<dbReference type="InterPro" id="IPR024393">
    <property type="entry name" value="MscS_porin"/>
</dbReference>
<feature type="transmembrane region" description="Helical" evidence="9">
    <location>
        <begin position="699"/>
        <end position="720"/>
    </location>
</feature>
<keyword evidence="5 9" id="KW-1133">Transmembrane helix</keyword>
<dbReference type="NCBIfam" id="NF008180">
    <property type="entry name" value="PRK10929.1"/>
    <property type="match status" value="1"/>
</dbReference>
<feature type="transmembrane region" description="Helical" evidence="9">
    <location>
        <begin position="553"/>
        <end position="578"/>
    </location>
</feature>
<evidence type="ECO:0000256" key="7">
    <source>
        <dbReference type="SAM" id="Coils"/>
    </source>
</evidence>
<feature type="coiled-coil region" evidence="7">
    <location>
        <begin position="175"/>
        <end position="256"/>
    </location>
</feature>
<feature type="domain" description="Mechanosensitive ion channel MscS porin" evidence="13">
    <location>
        <begin position="31"/>
        <end position="257"/>
    </location>
</feature>
<dbReference type="Gene3D" id="1.10.287.1260">
    <property type="match status" value="1"/>
</dbReference>